<comment type="caution">
    <text evidence="1">The sequence shown here is derived from an EMBL/GenBank/DDBJ whole genome shotgun (WGS) entry which is preliminary data.</text>
</comment>
<reference evidence="1 2" key="1">
    <citation type="submission" date="2020-01" db="EMBL/GenBank/DDBJ databases">
        <title>Identification and distribution of gene clusters putatively required for synthesis of sphingolipid metabolism inhibitors in phylogenetically diverse species of the filamentous fungus Fusarium.</title>
        <authorList>
            <person name="Kim H.-S."/>
            <person name="Busman M."/>
            <person name="Brown D.W."/>
            <person name="Divon H."/>
            <person name="Uhlig S."/>
            <person name="Proctor R.H."/>
        </authorList>
    </citation>
    <scope>NUCLEOTIDE SEQUENCE [LARGE SCALE GENOMIC DNA]</scope>
    <source>
        <strain evidence="1 2">NRRL 13308</strain>
    </source>
</reference>
<dbReference type="OrthoDB" id="3693942at2759"/>
<organism evidence="1 2">
    <name type="scientific">Fusarium acutatum</name>
    <dbReference type="NCBI Taxonomy" id="78861"/>
    <lineage>
        <taxon>Eukaryota</taxon>
        <taxon>Fungi</taxon>
        <taxon>Dikarya</taxon>
        <taxon>Ascomycota</taxon>
        <taxon>Pezizomycotina</taxon>
        <taxon>Sordariomycetes</taxon>
        <taxon>Hypocreomycetidae</taxon>
        <taxon>Hypocreales</taxon>
        <taxon>Nectriaceae</taxon>
        <taxon>Fusarium</taxon>
        <taxon>Fusarium fujikuroi species complex</taxon>
    </lineage>
</organism>
<evidence type="ECO:0000313" key="1">
    <source>
        <dbReference type="EMBL" id="KAF4436286.1"/>
    </source>
</evidence>
<dbReference type="AlphaFoldDB" id="A0A8H4JQC4"/>
<dbReference type="Proteomes" id="UP000536711">
    <property type="component" value="Unassembled WGS sequence"/>
</dbReference>
<gene>
    <name evidence="1" type="ORF">FACUT_6558</name>
</gene>
<keyword evidence="2" id="KW-1185">Reference proteome</keyword>
<accession>A0A8H4JQC4</accession>
<dbReference type="EMBL" id="JAADJF010000155">
    <property type="protein sequence ID" value="KAF4436286.1"/>
    <property type="molecule type" value="Genomic_DNA"/>
</dbReference>
<protein>
    <submittedName>
        <fullName evidence="1">Uncharacterized protein</fullName>
    </submittedName>
</protein>
<proteinExistence type="predicted"/>
<sequence length="142" mass="15335">MLGSVVVKSMSVSRRYLDQPLNKAGCDETCIYGPYLQCVQPLGCMNPRPANHFPEAEVAVNACKFQSSEFKSTEFSATDFSCTGSLRDSDSVVGKSGPTLRDTNNSPDAGMGHLIVKIEACFASKLTGYSIWEISTKLLVSP</sequence>
<evidence type="ECO:0000313" key="2">
    <source>
        <dbReference type="Proteomes" id="UP000536711"/>
    </source>
</evidence>
<name>A0A8H4JQC4_9HYPO</name>